<keyword evidence="1" id="KW-1185">Reference proteome</keyword>
<sequence>MKIANETSTWLFASWAFIYDRPGFPGIDNPGAAVALVTDKKKTRPLIKYIKVREKVLKMTSKHLYPNLE</sequence>
<dbReference type="AlphaFoldDB" id="A0A1I8AGR5"/>
<dbReference type="WBParaSite" id="L893_g5317.t1">
    <property type="protein sequence ID" value="L893_g5317.t1"/>
    <property type="gene ID" value="L893_g5317"/>
</dbReference>
<proteinExistence type="predicted"/>
<protein>
    <submittedName>
        <fullName evidence="2">Uncharacterized protein</fullName>
    </submittedName>
</protein>
<organism evidence="1 2">
    <name type="scientific">Steinernema glaseri</name>
    <dbReference type="NCBI Taxonomy" id="37863"/>
    <lineage>
        <taxon>Eukaryota</taxon>
        <taxon>Metazoa</taxon>
        <taxon>Ecdysozoa</taxon>
        <taxon>Nematoda</taxon>
        <taxon>Chromadorea</taxon>
        <taxon>Rhabditida</taxon>
        <taxon>Tylenchina</taxon>
        <taxon>Panagrolaimomorpha</taxon>
        <taxon>Strongyloidoidea</taxon>
        <taxon>Steinernematidae</taxon>
        <taxon>Steinernema</taxon>
    </lineage>
</organism>
<name>A0A1I8AGR5_9BILA</name>
<dbReference type="Proteomes" id="UP000095287">
    <property type="component" value="Unplaced"/>
</dbReference>
<evidence type="ECO:0000313" key="2">
    <source>
        <dbReference type="WBParaSite" id="L893_g5317.t1"/>
    </source>
</evidence>
<evidence type="ECO:0000313" key="1">
    <source>
        <dbReference type="Proteomes" id="UP000095287"/>
    </source>
</evidence>
<reference evidence="2" key="1">
    <citation type="submission" date="2016-11" db="UniProtKB">
        <authorList>
            <consortium name="WormBaseParasite"/>
        </authorList>
    </citation>
    <scope>IDENTIFICATION</scope>
</reference>
<accession>A0A1I8AGR5</accession>